<proteinExistence type="predicted"/>
<dbReference type="AlphaFoldDB" id="A0A0L8GWF0"/>
<feature type="compositionally biased region" description="Basic and acidic residues" evidence="2">
    <location>
        <begin position="218"/>
        <end position="238"/>
    </location>
</feature>
<sequence>MNTSKVANTPKNKTPKSAKKKGSAVKAQVDTPRPNLPAKKVPSAKKQNGLKSAATPKSKSVTTKTPPKSNKKKPVVKKDEEDDDDEEEEDEEMDVDHIKELVMASDDDDDDEEEEDDDEEEEDDDDDDDDEIDEKDLEAMLKAIRGKETKKAATPAKTPKEEKTKKAVTATPAKTPKAGKGKDTEAKTPKKAEEVAPAKTPKGDKAKKTEAAATPAKTPKDNKAKKTEAATPAKKADTAMEADAGQQNPIEDLQGAYQEQLKFFNERNKRTLFVKQLPSKITESELSKLSSDILVVRMRKSRDSSVYAFVEFKDEATAQKNFKTLSECKFEGNPIFVDFASTKSTSEGPKGNIGKLDPKKLYITGFPQKTTLEDLQKVLPNAQVTLPVKTSTNVPLGYAFAKFEIPDLCSEALKQVQGKVLHGTPLIALYAKLVPLSKEIKRKLDEPKGDPDAKKRKLVQKKEEEEEDDDDDDEEEEDDDDDDDDDEEEEEDDD</sequence>
<dbReference type="PROSITE" id="PS50102">
    <property type="entry name" value="RRM"/>
    <property type="match status" value="2"/>
</dbReference>
<dbReference type="PANTHER" id="PTHR13484:SF0">
    <property type="entry name" value="PRE-MRNA 3'-END-PROCESSING FACTOR FIP1"/>
    <property type="match status" value="1"/>
</dbReference>
<feature type="compositionally biased region" description="Basic and acidic residues" evidence="2">
    <location>
        <begin position="180"/>
        <end position="210"/>
    </location>
</feature>
<accession>A0A0L8GWF0</accession>
<dbReference type="InterPro" id="IPR018247">
    <property type="entry name" value="EF_Hand_1_Ca_BS"/>
</dbReference>
<dbReference type="Pfam" id="PF00076">
    <property type="entry name" value="RRM_1"/>
    <property type="match status" value="1"/>
</dbReference>
<dbReference type="GO" id="GO:0005847">
    <property type="term" value="C:mRNA cleavage and polyadenylation specificity factor complex"/>
    <property type="evidence" value="ECO:0007669"/>
    <property type="project" value="TreeGrafter"/>
</dbReference>
<name>A0A0L8GWF0_OCTBM</name>
<dbReference type="InterPro" id="IPR051187">
    <property type="entry name" value="Pre-mRNA_3'-end_processing_reg"/>
</dbReference>
<feature type="domain" description="RRM" evidence="3">
    <location>
        <begin position="270"/>
        <end position="342"/>
    </location>
</feature>
<dbReference type="InterPro" id="IPR012677">
    <property type="entry name" value="Nucleotide-bd_a/b_plait_sf"/>
</dbReference>
<protein>
    <recommendedName>
        <fullName evidence="3">RRM domain-containing protein</fullName>
    </recommendedName>
</protein>
<dbReference type="InterPro" id="IPR035979">
    <property type="entry name" value="RBD_domain_sf"/>
</dbReference>
<feature type="compositionally biased region" description="Basic residues" evidence="2">
    <location>
        <begin position="13"/>
        <end position="23"/>
    </location>
</feature>
<feature type="compositionally biased region" description="Basic and acidic residues" evidence="2">
    <location>
        <begin position="442"/>
        <end position="453"/>
    </location>
</feature>
<dbReference type="PROSITE" id="PS00018">
    <property type="entry name" value="EF_HAND_1"/>
    <property type="match status" value="1"/>
</dbReference>
<feature type="compositionally biased region" description="Acidic residues" evidence="2">
    <location>
        <begin position="80"/>
        <end position="94"/>
    </location>
</feature>
<feature type="compositionally biased region" description="Acidic residues" evidence="2">
    <location>
        <begin position="105"/>
        <end position="136"/>
    </location>
</feature>
<dbReference type="SMART" id="SM00360">
    <property type="entry name" value="RRM"/>
    <property type="match status" value="2"/>
</dbReference>
<dbReference type="PANTHER" id="PTHR13484">
    <property type="entry name" value="FIP1-LIKE 1 PROTEIN"/>
    <property type="match status" value="1"/>
</dbReference>
<evidence type="ECO:0000256" key="2">
    <source>
        <dbReference type="SAM" id="MobiDB-lite"/>
    </source>
</evidence>
<feature type="domain" description="RRM" evidence="3">
    <location>
        <begin position="359"/>
        <end position="433"/>
    </location>
</feature>
<dbReference type="OMA" id="MEFASEK"/>
<keyword evidence="1" id="KW-0694">RNA-binding</keyword>
<dbReference type="InterPro" id="IPR000504">
    <property type="entry name" value="RRM_dom"/>
</dbReference>
<feature type="compositionally biased region" description="Acidic residues" evidence="2">
    <location>
        <begin position="464"/>
        <end position="494"/>
    </location>
</feature>
<dbReference type="EMBL" id="KQ420146">
    <property type="protein sequence ID" value="KOF81144.1"/>
    <property type="molecule type" value="Genomic_DNA"/>
</dbReference>
<organism evidence="4">
    <name type="scientific">Octopus bimaculoides</name>
    <name type="common">California two-spotted octopus</name>
    <dbReference type="NCBI Taxonomy" id="37653"/>
    <lineage>
        <taxon>Eukaryota</taxon>
        <taxon>Metazoa</taxon>
        <taxon>Spiralia</taxon>
        <taxon>Lophotrochozoa</taxon>
        <taxon>Mollusca</taxon>
        <taxon>Cephalopoda</taxon>
        <taxon>Coleoidea</taxon>
        <taxon>Octopodiformes</taxon>
        <taxon>Octopoda</taxon>
        <taxon>Incirrata</taxon>
        <taxon>Octopodidae</taxon>
        <taxon>Octopus</taxon>
    </lineage>
</organism>
<feature type="region of interest" description="Disordered" evidence="2">
    <location>
        <begin position="442"/>
        <end position="494"/>
    </location>
</feature>
<dbReference type="GO" id="GO:0003723">
    <property type="term" value="F:RNA binding"/>
    <property type="evidence" value="ECO:0007669"/>
    <property type="project" value="UniProtKB-UniRule"/>
</dbReference>
<feature type="region of interest" description="Disordered" evidence="2">
    <location>
        <begin position="1"/>
        <end position="239"/>
    </location>
</feature>
<feature type="compositionally biased region" description="Low complexity" evidence="2">
    <location>
        <begin position="167"/>
        <end position="178"/>
    </location>
</feature>
<evidence type="ECO:0000256" key="1">
    <source>
        <dbReference type="PROSITE-ProRule" id="PRU00176"/>
    </source>
</evidence>
<feature type="compositionally biased region" description="Low complexity" evidence="2">
    <location>
        <begin position="51"/>
        <end position="68"/>
    </location>
</feature>
<dbReference type="STRING" id="37653.A0A0L8GWF0"/>
<dbReference type="OrthoDB" id="167718at2759"/>
<evidence type="ECO:0000259" key="3">
    <source>
        <dbReference type="PROSITE" id="PS50102"/>
    </source>
</evidence>
<evidence type="ECO:0000313" key="4">
    <source>
        <dbReference type="EMBL" id="KOF81144.1"/>
    </source>
</evidence>
<reference evidence="4" key="1">
    <citation type="submission" date="2015-07" db="EMBL/GenBank/DDBJ databases">
        <title>MeaNS - Measles Nucleotide Surveillance Program.</title>
        <authorList>
            <person name="Tran T."/>
            <person name="Druce J."/>
        </authorList>
    </citation>
    <scope>NUCLEOTIDE SEQUENCE</scope>
    <source>
        <strain evidence="4">UCB-OBI-ISO-001</strain>
        <tissue evidence="4">Gonad</tissue>
    </source>
</reference>
<dbReference type="Gene3D" id="3.30.70.330">
    <property type="match status" value="2"/>
</dbReference>
<dbReference type="SUPFAM" id="SSF54928">
    <property type="entry name" value="RNA-binding domain, RBD"/>
    <property type="match status" value="1"/>
</dbReference>
<gene>
    <name evidence="4" type="ORF">OCBIM_22026945mg</name>
</gene>